<dbReference type="RefSeq" id="WP_011225182.1">
    <property type="nucleotide sequence ID" value="NC_006424.1"/>
</dbReference>
<organism evidence="2">
    <name type="scientific">Saccharolobus islandicus</name>
    <name type="common">Sulfolobus islandicus</name>
    <dbReference type="NCBI Taxonomy" id="43080"/>
    <lineage>
        <taxon>Archaea</taxon>
        <taxon>Thermoproteota</taxon>
        <taxon>Thermoprotei</taxon>
        <taxon>Sulfolobales</taxon>
        <taxon>Sulfolobaceae</taxon>
        <taxon>Saccharolobus</taxon>
    </lineage>
</organism>
<reference evidence="2" key="1">
    <citation type="journal article" date="2004" name="Archaea">
        <title>Genomic comparison of archaeal conjugative plasmids from Sulfolobus.</title>
        <authorList>
            <person name="Greve B."/>
            <person name="Jensen S."/>
            <person name="Bruegger K."/>
            <person name="Zillig W."/>
            <person name="Garrett R.A."/>
        </authorList>
    </citation>
    <scope>NUCLEOTIDE SEQUENCE [LARGE SCALE GENOMIC DNA]</scope>
    <source>
        <plasmid evidence="2">pARN4</plasmid>
    </source>
</reference>
<protein>
    <submittedName>
        <fullName evidence="2">Archaeal plasmid TrbE-like protein</fullName>
    </submittedName>
</protein>
<feature type="domain" description="AAA+ ATPase" evidence="1">
    <location>
        <begin position="307"/>
        <end position="615"/>
    </location>
</feature>
<geneLocation type="plasmid" evidence="2">
    <name>pARN4</name>
</geneLocation>
<dbReference type="InterPro" id="IPR051162">
    <property type="entry name" value="T4SS_component"/>
</dbReference>
<dbReference type="Gene3D" id="3.40.50.300">
    <property type="entry name" value="P-loop containing nucleotide triphosphate hydrolases"/>
    <property type="match status" value="1"/>
</dbReference>
<accession>Q5W2S5</accession>
<evidence type="ECO:0000313" key="2">
    <source>
        <dbReference type="EMBL" id="CAG38221.1"/>
    </source>
</evidence>
<dbReference type="PANTHER" id="PTHR30121">
    <property type="entry name" value="UNCHARACTERIZED PROTEIN YJGR-RELATED"/>
    <property type="match status" value="1"/>
</dbReference>
<dbReference type="PANTHER" id="PTHR30121:SF6">
    <property type="entry name" value="SLR6007 PROTEIN"/>
    <property type="match status" value="1"/>
</dbReference>
<dbReference type="Gene3D" id="1.10.8.730">
    <property type="match status" value="1"/>
</dbReference>
<name>Q5W2S5_SACIS</name>
<dbReference type="SUPFAM" id="SSF52540">
    <property type="entry name" value="P-loop containing nucleoside triphosphate hydrolases"/>
    <property type="match status" value="1"/>
</dbReference>
<dbReference type="AlphaFoldDB" id="Q5W2S5"/>
<dbReference type="EMBL" id="AJ748323">
    <property type="protein sequence ID" value="CAG38221.1"/>
    <property type="molecule type" value="Genomic_DNA"/>
</dbReference>
<dbReference type="InterPro" id="IPR003593">
    <property type="entry name" value="AAA+_ATPase"/>
</dbReference>
<dbReference type="Pfam" id="PF01935">
    <property type="entry name" value="DUF87"/>
    <property type="match status" value="1"/>
</dbReference>
<sequence length="624" mass="71070">MGFLNVFKKSDKQIQVKGKIKYYRLEGIPFFLLSPEDRDMKMKELAALLSQAEKGYIYISRAPGEYEFEGTKFPIVESKFELVTEKELDLETAEPPARPKIVKEYAKYLQTTEGYARVLVSYAYSTKIYEGVLGRIDFKSMRPDLFELIIQFQKISALSVRNYLNSLEIKKQKMARYASSSVHVEEMLVRGAQLKRDLDEEAADPLKFRFVFIIHAKTTAELESLTRELVQVSQENGILLDIPCCAQKELYDLHGSVGYRISSNISLSKFYPLVGFSLIEPRGVFLGTDDKGAPIAINPYLSINGRQNPHWAITGTTGAGKTTTGAVLIDRLRKAHDDVYVIVIDPMSNYNRFFEHEADLNIVFRDSDYLGLDPVALASEGTISAGDIADFILESYGIPPELRGILVSQLEQNKSLKELMDNLEDLASKKFATEYRKLENFLLNMTSGADKFIYQGRPPELKGKKFVILGLQTEDTRKKRLAATMLMLYAYSLINKLPRSVEKLILIDEAHFLFEYQSVAKIIAIIYRTARALRTSMITMTQLIQHYSINNYSKEAWQLADNKLILKQEKEAKDDLVNLAHLSEEEIDYVLKSSRGRGILRTGAITTHIQVQLTEEEKAKWRTE</sequence>
<dbReference type="InterPro" id="IPR002789">
    <property type="entry name" value="HerA_central"/>
</dbReference>
<dbReference type="SMART" id="SM00382">
    <property type="entry name" value="AAA"/>
    <property type="match status" value="1"/>
</dbReference>
<dbReference type="InterPro" id="IPR027417">
    <property type="entry name" value="P-loop_NTPase"/>
</dbReference>
<proteinExistence type="predicted"/>
<keyword evidence="2" id="KW-0614">Plasmid</keyword>
<evidence type="ECO:0000259" key="1">
    <source>
        <dbReference type="SMART" id="SM00382"/>
    </source>
</evidence>